<dbReference type="Gene3D" id="2.60.120.40">
    <property type="match status" value="1"/>
</dbReference>
<keyword evidence="2" id="KW-0964">Secreted</keyword>
<dbReference type="SUPFAM" id="SSF49842">
    <property type="entry name" value="TNF-like"/>
    <property type="match status" value="1"/>
</dbReference>
<organism evidence="6">
    <name type="scientific">Littorina littorea</name>
    <name type="common">Common periwinkle</name>
    <dbReference type="NCBI Taxonomy" id="31216"/>
    <lineage>
        <taxon>Eukaryota</taxon>
        <taxon>Metazoa</taxon>
        <taxon>Spiralia</taxon>
        <taxon>Lophotrochozoa</taxon>
        <taxon>Mollusca</taxon>
        <taxon>Gastropoda</taxon>
        <taxon>Caenogastropoda</taxon>
        <taxon>Littorinimorpha</taxon>
        <taxon>Littorinoidea</taxon>
        <taxon>Littorinidae</taxon>
        <taxon>Littorina</taxon>
    </lineage>
</organism>
<keyword evidence="3 4" id="KW-0732">Signal</keyword>
<feature type="signal peptide" evidence="4">
    <location>
        <begin position="1"/>
        <end position="21"/>
    </location>
</feature>
<name>A0A411DEP5_LITLI</name>
<dbReference type="InterPro" id="IPR050822">
    <property type="entry name" value="Cerebellin_Synaptic_Org"/>
</dbReference>
<dbReference type="AlphaFoldDB" id="A0A411DEP5"/>
<accession>A0A411DEP5</accession>
<dbReference type="SMART" id="SM00110">
    <property type="entry name" value="C1Q"/>
    <property type="match status" value="1"/>
</dbReference>
<dbReference type="PROSITE" id="PS50871">
    <property type="entry name" value="C1Q"/>
    <property type="match status" value="1"/>
</dbReference>
<gene>
    <name evidence="6" type="primary">C1qDC2-1</name>
</gene>
<dbReference type="InterPro" id="IPR001073">
    <property type="entry name" value="C1q_dom"/>
</dbReference>
<evidence type="ECO:0000313" key="6">
    <source>
        <dbReference type="EMBL" id="QBA18414.1"/>
    </source>
</evidence>
<dbReference type="EMBL" id="MK153120">
    <property type="protein sequence ID" value="QBA18414.1"/>
    <property type="molecule type" value="mRNA"/>
</dbReference>
<feature type="chain" id="PRO_5019241622" evidence="4">
    <location>
        <begin position="22"/>
        <end position="204"/>
    </location>
</feature>
<feature type="domain" description="C1q" evidence="5">
    <location>
        <begin position="72"/>
        <end position="204"/>
    </location>
</feature>
<sequence length="204" mass="22122">MNPAAVIVVTLTLSLTSHVTCFPYLHGGLRAEDGTPLDTVASDLSDRLTKMTAQLQSQDTLITDLKTRLASVLTPAVVFTATFSRADIRGLDDQQVLKFDKVLTNVGQGYSPETGLFTAPEHGTYIFNVHVARHPSDTENCVEVDLYRGLQHHVTTASSCAINDTWASKMAALQLEKGDTVHVQMRSGDLLLGNLHTSMSAIKV</sequence>
<dbReference type="InterPro" id="IPR008983">
    <property type="entry name" value="Tumour_necrosis_fac-like_dom"/>
</dbReference>
<reference evidence="6" key="1">
    <citation type="journal article" date="2019" name="Dev. Comp. Immunol.">
        <title>Derivatives of the lectin complement pathway in Lophotrochozoa.</title>
        <authorList>
            <person name="Gorbushin A.M."/>
        </authorList>
    </citation>
    <scope>NUCLEOTIDE SEQUENCE</scope>
    <source>
        <tissue evidence="6">Kidney</tissue>
    </source>
</reference>
<dbReference type="PANTHER" id="PTHR22923">
    <property type="entry name" value="CEREBELLIN-RELATED"/>
    <property type="match status" value="1"/>
</dbReference>
<evidence type="ECO:0000256" key="3">
    <source>
        <dbReference type="ARBA" id="ARBA00022729"/>
    </source>
</evidence>
<evidence type="ECO:0000256" key="4">
    <source>
        <dbReference type="SAM" id="SignalP"/>
    </source>
</evidence>
<comment type="subcellular location">
    <subcellularLocation>
        <location evidence="1">Secreted</location>
    </subcellularLocation>
</comment>
<evidence type="ECO:0000256" key="2">
    <source>
        <dbReference type="ARBA" id="ARBA00022525"/>
    </source>
</evidence>
<dbReference type="PANTHER" id="PTHR22923:SF113">
    <property type="entry name" value="COMPLEMENT C1Q-LIKE PROTEIN 4"/>
    <property type="match status" value="1"/>
</dbReference>
<protein>
    <submittedName>
        <fullName evidence="6">Type 2 C1q domain-containing protein 1</fullName>
    </submittedName>
</protein>
<dbReference type="Pfam" id="PF00386">
    <property type="entry name" value="C1q"/>
    <property type="match status" value="1"/>
</dbReference>
<proteinExistence type="evidence at transcript level"/>
<dbReference type="PRINTS" id="PR00007">
    <property type="entry name" value="COMPLEMNTC1Q"/>
</dbReference>
<evidence type="ECO:0000259" key="5">
    <source>
        <dbReference type="PROSITE" id="PS50871"/>
    </source>
</evidence>
<dbReference type="GO" id="GO:0005576">
    <property type="term" value="C:extracellular region"/>
    <property type="evidence" value="ECO:0007669"/>
    <property type="project" value="UniProtKB-SubCell"/>
</dbReference>
<evidence type="ECO:0000256" key="1">
    <source>
        <dbReference type="ARBA" id="ARBA00004613"/>
    </source>
</evidence>